<gene>
    <name evidence="1" type="ORF">AMAG_18935</name>
</gene>
<evidence type="ECO:0000313" key="1">
    <source>
        <dbReference type="EMBL" id="KNE62956.1"/>
    </source>
</evidence>
<organism evidence="1 2">
    <name type="scientific">Allomyces macrogynus (strain ATCC 38327)</name>
    <name type="common">Allomyces javanicus var. macrogynus</name>
    <dbReference type="NCBI Taxonomy" id="578462"/>
    <lineage>
        <taxon>Eukaryota</taxon>
        <taxon>Fungi</taxon>
        <taxon>Fungi incertae sedis</taxon>
        <taxon>Blastocladiomycota</taxon>
        <taxon>Blastocladiomycetes</taxon>
        <taxon>Blastocladiales</taxon>
        <taxon>Blastocladiaceae</taxon>
        <taxon>Allomyces</taxon>
    </lineage>
</organism>
<keyword evidence="2" id="KW-1185">Reference proteome</keyword>
<sequence>MSNDQHRPLNLDFDVLQQSVIFGGPSTADTLTYLAVHLPTIQSLPATALAEYRAVADAKFLADALHLEHSVTISFP</sequence>
<dbReference type="Proteomes" id="UP000054350">
    <property type="component" value="Unassembled WGS sequence"/>
</dbReference>
<dbReference type="AlphaFoldDB" id="A0A0L0SKD4"/>
<protein>
    <submittedName>
        <fullName evidence="1">Uncharacterized protein</fullName>
    </submittedName>
</protein>
<reference evidence="1 2" key="1">
    <citation type="submission" date="2009-11" db="EMBL/GenBank/DDBJ databases">
        <title>Annotation of Allomyces macrogynus ATCC 38327.</title>
        <authorList>
            <consortium name="The Broad Institute Genome Sequencing Platform"/>
            <person name="Russ C."/>
            <person name="Cuomo C."/>
            <person name="Burger G."/>
            <person name="Gray M.W."/>
            <person name="Holland P.W.H."/>
            <person name="King N."/>
            <person name="Lang F.B.F."/>
            <person name="Roger A.J."/>
            <person name="Ruiz-Trillo I."/>
            <person name="Young S.K."/>
            <person name="Zeng Q."/>
            <person name="Gargeya S."/>
            <person name="Fitzgerald M."/>
            <person name="Haas B."/>
            <person name="Abouelleil A."/>
            <person name="Alvarado L."/>
            <person name="Arachchi H.M."/>
            <person name="Berlin A."/>
            <person name="Chapman S.B."/>
            <person name="Gearin G."/>
            <person name="Goldberg J."/>
            <person name="Griggs A."/>
            <person name="Gujja S."/>
            <person name="Hansen M."/>
            <person name="Heiman D."/>
            <person name="Howarth C."/>
            <person name="Larimer J."/>
            <person name="Lui A."/>
            <person name="MacDonald P.J.P."/>
            <person name="McCowen C."/>
            <person name="Montmayeur A."/>
            <person name="Murphy C."/>
            <person name="Neiman D."/>
            <person name="Pearson M."/>
            <person name="Priest M."/>
            <person name="Roberts A."/>
            <person name="Saif S."/>
            <person name="Shea T."/>
            <person name="Sisk P."/>
            <person name="Stolte C."/>
            <person name="Sykes S."/>
            <person name="Wortman J."/>
            <person name="Nusbaum C."/>
            <person name="Birren B."/>
        </authorList>
    </citation>
    <scope>NUCLEOTIDE SEQUENCE [LARGE SCALE GENOMIC DNA]</scope>
    <source>
        <strain evidence="1 2">ATCC 38327</strain>
    </source>
</reference>
<reference evidence="2" key="2">
    <citation type="submission" date="2009-11" db="EMBL/GenBank/DDBJ databases">
        <title>The Genome Sequence of Allomyces macrogynus strain ATCC 38327.</title>
        <authorList>
            <consortium name="The Broad Institute Genome Sequencing Platform"/>
            <person name="Russ C."/>
            <person name="Cuomo C."/>
            <person name="Shea T."/>
            <person name="Young S.K."/>
            <person name="Zeng Q."/>
            <person name="Koehrsen M."/>
            <person name="Haas B."/>
            <person name="Borodovsky M."/>
            <person name="Guigo R."/>
            <person name="Alvarado L."/>
            <person name="Berlin A."/>
            <person name="Borenstein D."/>
            <person name="Chen Z."/>
            <person name="Engels R."/>
            <person name="Freedman E."/>
            <person name="Gellesch M."/>
            <person name="Goldberg J."/>
            <person name="Griggs A."/>
            <person name="Gujja S."/>
            <person name="Heiman D."/>
            <person name="Hepburn T."/>
            <person name="Howarth C."/>
            <person name="Jen D."/>
            <person name="Larson L."/>
            <person name="Lewis B."/>
            <person name="Mehta T."/>
            <person name="Park D."/>
            <person name="Pearson M."/>
            <person name="Roberts A."/>
            <person name="Saif S."/>
            <person name="Shenoy N."/>
            <person name="Sisk P."/>
            <person name="Stolte C."/>
            <person name="Sykes S."/>
            <person name="Walk T."/>
            <person name="White J."/>
            <person name="Yandava C."/>
            <person name="Burger G."/>
            <person name="Gray M.W."/>
            <person name="Holland P.W.H."/>
            <person name="King N."/>
            <person name="Lang F.B.F."/>
            <person name="Roger A.J."/>
            <person name="Ruiz-Trillo I."/>
            <person name="Lander E."/>
            <person name="Nusbaum C."/>
        </authorList>
    </citation>
    <scope>NUCLEOTIDE SEQUENCE [LARGE SCALE GENOMIC DNA]</scope>
    <source>
        <strain evidence="2">ATCC 38327</strain>
    </source>
</reference>
<name>A0A0L0SKD4_ALLM3</name>
<proteinExistence type="predicted"/>
<accession>A0A0L0SKD4</accession>
<dbReference type="VEuPathDB" id="FungiDB:AMAG_18935"/>
<dbReference type="EMBL" id="GG745341">
    <property type="protein sequence ID" value="KNE62956.1"/>
    <property type="molecule type" value="Genomic_DNA"/>
</dbReference>
<evidence type="ECO:0000313" key="2">
    <source>
        <dbReference type="Proteomes" id="UP000054350"/>
    </source>
</evidence>